<reference evidence="1" key="1">
    <citation type="submission" date="2019-04" db="EMBL/GenBank/DDBJ databases">
        <title>Microbes associate with the intestines of laboratory mice.</title>
        <authorList>
            <person name="Navarre W."/>
            <person name="Wong E."/>
            <person name="Huang K."/>
            <person name="Tropini C."/>
            <person name="Ng K."/>
            <person name="Yu B."/>
        </authorList>
    </citation>
    <scope>NUCLEOTIDE SEQUENCE</scope>
    <source>
        <strain evidence="1">NM72_1-8</strain>
    </source>
</reference>
<evidence type="ECO:0000313" key="2">
    <source>
        <dbReference type="Proteomes" id="UP000307720"/>
    </source>
</evidence>
<proteinExistence type="predicted"/>
<accession>A0AC61R270</accession>
<evidence type="ECO:0000313" key="1">
    <source>
        <dbReference type="EMBL" id="TGX99413.1"/>
    </source>
</evidence>
<dbReference type="Proteomes" id="UP000307720">
    <property type="component" value="Unassembled WGS sequence"/>
</dbReference>
<organism evidence="1 2">
    <name type="scientific">Hominisplanchenecus murintestinalis</name>
    <dbReference type="NCBI Taxonomy" id="2941517"/>
    <lineage>
        <taxon>Bacteria</taxon>
        <taxon>Bacillati</taxon>
        <taxon>Bacillota</taxon>
        <taxon>Clostridia</taxon>
        <taxon>Lachnospirales</taxon>
        <taxon>Lachnospiraceae</taxon>
        <taxon>Hominisplanchenecus</taxon>
    </lineage>
</organism>
<protein>
    <submittedName>
        <fullName evidence="1">AI-2E family transporter</fullName>
    </submittedName>
</protein>
<name>A0AC61R270_9FIRM</name>
<sequence length="386" mass="42587">MEVDMEIKIKNKRTVVLMITFAILLHWGLNHLSMLPGIVSYLVGILFPFLLGGAIAFILNVPVKNIERMIGPAFKEKKMLLRAVSITLSFLLTLGIVAFVVIMVIPELVDTLGQLNKGIPGFLDNTINWLLKVTKNYPEVTKYLMSIELNWSELTHKALVFLQESVGNVVSSTVGMATSVIGGLTSLMLGFIFSIYILAEKEKLGMQSRKVIYAYLPKHTVTYILKIVRLSNRTFSGFISGQCTEAAAFGLLCYIAMIIFGFPYAPCVSVLIGFMTLLPVVGAFLGTALGALLIMVSSPLKALWFVVLIIVLQQIDENLIYPRIVGNSVGLPSLWVLAAVTIGGSLMGVLGMLIFVPLVSVLYALFRENVYKNLRKKEITDEMLKE</sequence>
<gene>
    <name evidence="1" type="ORF">E5357_06075</name>
</gene>
<keyword evidence="2" id="KW-1185">Reference proteome</keyword>
<comment type="caution">
    <text evidence="1">The sequence shown here is derived from an EMBL/GenBank/DDBJ whole genome shotgun (WGS) entry which is preliminary data.</text>
</comment>
<dbReference type="EMBL" id="SRZB01000008">
    <property type="protein sequence ID" value="TGX99413.1"/>
    <property type="molecule type" value="Genomic_DNA"/>
</dbReference>